<organism evidence="1 2">
    <name type="scientific">Pedobacter cryoconitis</name>
    <dbReference type="NCBI Taxonomy" id="188932"/>
    <lineage>
        <taxon>Bacteria</taxon>
        <taxon>Pseudomonadati</taxon>
        <taxon>Bacteroidota</taxon>
        <taxon>Sphingobacteriia</taxon>
        <taxon>Sphingobacteriales</taxon>
        <taxon>Sphingobacteriaceae</taxon>
        <taxon>Pedobacter</taxon>
    </lineage>
</organism>
<dbReference type="PROSITE" id="PS51257">
    <property type="entry name" value="PROKAR_LIPOPROTEIN"/>
    <property type="match status" value="1"/>
</dbReference>
<comment type="caution">
    <text evidence="1">The sequence shown here is derived from an EMBL/GenBank/DDBJ whole genome shotgun (WGS) entry which is preliminary data.</text>
</comment>
<dbReference type="AlphaFoldDB" id="A0A7X0J1K4"/>
<dbReference type="Proteomes" id="UP000521017">
    <property type="component" value="Unassembled WGS sequence"/>
</dbReference>
<dbReference type="RefSeq" id="WP_184623644.1">
    <property type="nucleotide sequence ID" value="NZ_JACHCC010000003.1"/>
</dbReference>
<proteinExistence type="predicted"/>
<evidence type="ECO:0000313" key="2">
    <source>
        <dbReference type="Proteomes" id="UP000521017"/>
    </source>
</evidence>
<dbReference type="EMBL" id="JACHCC010000003">
    <property type="protein sequence ID" value="MBB6498999.1"/>
    <property type="molecule type" value="Genomic_DNA"/>
</dbReference>
<evidence type="ECO:0008006" key="3">
    <source>
        <dbReference type="Google" id="ProtNLM"/>
    </source>
</evidence>
<accession>A0A7X0J1K4</accession>
<name>A0A7X0J1K4_9SPHI</name>
<evidence type="ECO:0000313" key="1">
    <source>
        <dbReference type="EMBL" id="MBB6498999.1"/>
    </source>
</evidence>
<reference evidence="1 2" key="1">
    <citation type="submission" date="2020-08" db="EMBL/GenBank/DDBJ databases">
        <title>Genomic Encyclopedia of Type Strains, Phase IV (KMG-V): Genome sequencing to study the core and pangenomes of soil and plant-associated prokaryotes.</title>
        <authorList>
            <person name="Whitman W."/>
        </authorList>
    </citation>
    <scope>NUCLEOTIDE SEQUENCE [LARGE SCALE GENOMIC DNA]</scope>
    <source>
        <strain evidence="1 2">M2T3</strain>
    </source>
</reference>
<protein>
    <recommendedName>
        <fullName evidence="3">DUF1735 domain-containing protein</fullName>
    </recommendedName>
</protein>
<sequence>MKNILKYTFVIGLISLMFTACKKEYQTYKGPSVVEFSPAIKSRSQGTVAAPGYDSVKVQLVGPQRPANLELSYTIDPKSTAVEGNHYTIPNLGKLIIPANSSFGYIRVNLVPGSIPNNLTASQKKLIFNLIGNTEVPASVNYQTYTLTVTF</sequence>
<gene>
    <name evidence="1" type="ORF">HDF25_001140</name>
</gene>